<proteinExistence type="predicted"/>
<feature type="chain" id="PRO_5030002232" evidence="2">
    <location>
        <begin position="24"/>
        <end position="597"/>
    </location>
</feature>
<evidence type="ECO:0000256" key="1">
    <source>
        <dbReference type="SAM" id="MobiDB-lite"/>
    </source>
</evidence>
<feature type="signal peptide" evidence="2">
    <location>
        <begin position="1"/>
        <end position="23"/>
    </location>
</feature>
<organism evidence="3">
    <name type="scientific">Tetraselmis sp. GSL018</name>
    <dbReference type="NCBI Taxonomy" id="582737"/>
    <lineage>
        <taxon>Eukaryota</taxon>
        <taxon>Viridiplantae</taxon>
        <taxon>Chlorophyta</taxon>
        <taxon>core chlorophytes</taxon>
        <taxon>Chlorodendrophyceae</taxon>
        <taxon>Chlorodendrales</taxon>
        <taxon>Chlorodendraceae</taxon>
        <taxon>Tetraselmis</taxon>
    </lineage>
</organism>
<dbReference type="AlphaFoldDB" id="A0A061S3P2"/>
<reference evidence="3" key="1">
    <citation type="submission" date="2014-05" db="EMBL/GenBank/DDBJ databases">
        <title>The transcriptome of the halophilic microalga Tetraselmis sp. GSL018 isolated from the Great Salt Lake, Utah.</title>
        <authorList>
            <person name="Jinkerson R.E."/>
            <person name="D'Adamo S."/>
            <person name="Posewitz M.C."/>
        </authorList>
    </citation>
    <scope>NUCLEOTIDE SEQUENCE</scope>
    <source>
        <strain evidence="3">GSL018</strain>
    </source>
</reference>
<feature type="region of interest" description="Disordered" evidence="1">
    <location>
        <begin position="549"/>
        <end position="572"/>
    </location>
</feature>
<protein>
    <submittedName>
        <fullName evidence="3">Uncharacterized protein</fullName>
    </submittedName>
</protein>
<keyword evidence="2" id="KW-0732">Signal</keyword>
<evidence type="ECO:0000313" key="3">
    <source>
        <dbReference type="EMBL" id="JAC77520.1"/>
    </source>
</evidence>
<sequence>MKAPSKVLVSLVLILFCLKPSSTELIVNLPDLRCKAKIIMGGCSGVTDWQPATLLPPFDQTPGFCSESCVAEVESAPECHNSNIRAIISESCGLLKCLGLVYENCSGDPCSGACGGAILSPFCEGHGEQLVARNLSVEHIGPQSTGCLRLQCVQNVAKVCGTNEGSGATSKLCSRECEAAVRSRECRATEDAVPESLSSAAGPYSIVCRTRSCMKSLEEACGSFEAIPSAETQYCSPPCAEAFQSSTCEGTELVAFAHRYGPGGLLCKWQSDVCLQGLMTACGDFRLVAHNGTAPAQTLPQVCTDRCRSWLESEACSGRNTSAIRAITGPESPFCQGLQCLEGAKDVCNIDTRSNGAVVLRDAGAICSPECGDTLDAPSCEMLRGARATLCGCIPILREACGIDVLHNASIRWSDAVNSSRLCSDGCREALAGAGCSDVMPKALAGAHGYLCSCGASLVESCTPLSQAPFSEGCCQAATAPACMLPAGSSAPHEAQGGLPLEGHAAISMLLSPTGYFDGLLLRDDTEGQALREDAARIAQRCVSQGMAGHADMSRSKEGTQAAQVRSSPGDGSSAGRWLAAWRGLAAVAAVWVLAAA</sequence>
<accession>A0A061S3P2</accession>
<feature type="compositionally biased region" description="Polar residues" evidence="1">
    <location>
        <begin position="559"/>
        <end position="571"/>
    </location>
</feature>
<evidence type="ECO:0000256" key="2">
    <source>
        <dbReference type="SAM" id="SignalP"/>
    </source>
</evidence>
<gene>
    <name evidence="3" type="ORF">TSPGSL018_17475</name>
</gene>
<name>A0A061S3P2_9CHLO</name>
<dbReference type="EMBL" id="GBEZ01007981">
    <property type="protein sequence ID" value="JAC77520.1"/>
    <property type="molecule type" value="Transcribed_RNA"/>
</dbReference>